<evidence type="ECO:0000313" key="1">
    <source>
        <dbReference type="EMBL" id="GME22614.1"/>
    </source>
</evidence>
<dbReference type="EMBL" id="BSXG01000003">
    <property type="protein sequence ID" value="GME22614.1"/>
    <property type="molecule type" value="Genomic_DNA"/>
</dbReference>
<organism evidence="1 2">
    <name type="scientific">Neofusicoccum parvum</name>
    <dbReference type="NCBI Taxonomy" id="310453"/>
    <lineage>
        <taxon>Eukaryota</taxon>
        <taxon>Fungi</taxon>
        <taxon>Dikarya</taxon>
        <taxon>Ascomycota</taxon>
        <taxon>Pezizomycotina</taxon>
        <taxon>Dothideomycetes</taxon>
        <taxon>Dothideomycetes incertae sedis</taxon>
        <taxon>Botryosphaeriales</taxon>
        <taxon>Botryosphaeriaceae</taxon>
        <taxon>Neofusicoccum</taxon>
    </lineage>
</organism>
<dbReference type="Proteomes" id="UP001165186">
    <property type="component" value="Unassembled WGS sequence"/>
</dbReference>
<protein>
    <submittedName>
        <fullName evidence="1">Cytochrome p450 protein</fullName>
    </submittedName>
</protein>
<name>A0ACB5RQ23_9PEZI</name>
<keyword evidence="2" id="KW-1185">Reference proteome</keyword>
<proteinExistence type="predicted"/>
<reference evidence="1" key="1">
    <citation type="submission" date="2024-09" db="EMBL/GenBank/DDBJ databases">
        <title>Draft Genome Sequences of Neofusicoccum parvum.</title>
        <authorList>
            <person name="Ashida A."/>
            <person name="Camagna M."/>
            <person name="Tanaka A."/>
            <person name="Takemoto D."/>
        </authorList>
    </citation>
    <scope>NUCLEOTIDE SEQUENCE</scope>
    <source>
        <strain evidence="1">PPO83</strain>
    </source>
</reference>
<comment type="caution">
    <text evidence="1">The sequence shown here is derived from an EMBL/GenBank/DDBJ whole genome shotgun (WGS) entry which is preliminary data.</text>
</comment>
<sequence>MAIDLPLPIKLVLLSAPEALLVKQFIPEQSLRVPITPIVLGLIAINFFAWAFYRVLIYPFFLSPFRHLPEAIPKYPIISNGPVVMSKPPGNEFLNWVKTIPNDGLIRFRGFFNVDRLIPTEPKTIADVLVHKTYDFEKPTKLRNFLRRILGDGLIIVEGDEHKFQRKNIMPSFSFRHIKELYPIFWTKAVALTEGVTAEMQDDPVVEINHWSTKVTLDIIGLAALGRDFNSLKSADDPLVGTYEEVLEPTMEKTVFFTLHIVGLESIVKILPWRINEVMRDTTTKLKQICQQLLTDKKAILKVESEDQKDILSVMMRSNLFGDDMLIDQLLTFLAAGHETTSSAFTWVCYLLATHPSVQSRLREEVLSNLSAELADPKNASSATLAEKLEGMPYLNAVCNEVTRLYPTVPVTIRDAVRDTNICGQYVPKGTQVLLVPWAINRSPHLWGADSEEFKPERWIDEKGHANNNGGASSNYCQLTFLHGPRSCIGQKFAQAEMRALVAAFVGRFEWTLAMDEKDVIPAGVVTTKPQNGMKLRLKRYEA</sequence>
<accession>A0ACB5RQ23</accession>
<evidence type="ECO:0000313" key="2">
    <source>
        <dbReference type="Proteomes" id="UP001165186"/>
    </source>
</evidence>
<gene>
    <name evidence="1" type="primary">g2361</name>
    <name evidence="1" type="ORF">NpPPO83_00002361</name>
</gene>